<dbReference type="HAMAP" id="MF_02233">
    <property type="entry name" value="UbiV"/>
    <property type="match status" value="1"/>
</dbReference>
<protein>
    <recommendedName>
        <fullName evidence="1">Ubiquinone biosynthesis protein UbiV</fullName>
    </recommendedName>
</protein>
<dbReference type="RefSeq" id="WP_110200817.1">
    <property type="nucleotide sequence ID" value="NZ_QICH01000002.1"/>
</dbReference>
<dbReference type="EMBL" id="QICH01000002">
    <property type="protein sequence ID" value="PXF63014.1"/>
    <property type="molecule type" value="Genomic_DNA"/>
</dbReference>
<dbReference type="InterPro" id="IPR051454">
    <property type="entry name" value="RNA/ubiquinone_mod_enzymes"/>
</dbReference>
<dbReference type="InterPro" id="IPR043693">
    <property type="entry name" value="UbiV"/>
</dbReference>
<dbReference type="NCBIfam" id="NF011991">
    <property type="entry name" value="PRK15447.1"/>
    <property type="match status" value="1"/>
</dbReference>
<feature type="binding site" evidence="1">
    <location>
        <position position="176"/>
    </location>
    <ligand>
        <name>[4Fe-4S] cluster</name>
        <dbReference type="ChEBI" id="CHEBI:49883"/>
    </ligand>
</feature>
<proteinExistence type="inferred from homology"/>
<feature type="binding site" evidence="1">
    <location>
        <position position="39"/>
    </location>
    <ligand>
        <name>[4Fe-4S] cluster</name>
        <dbReference type="ChEBI" id="CHEBI:49883"/>
    </ligand>
</feature>
<dbReference type="PANTHER" id="PTHR30217">
    <property type="entry name" value="PEPTIDASE U32 FAMILY"/>
    <property type="match status" value="1"/>
</dbReference>
<keyword evidence="1" id="KW-0831">Ubiquinone biosynthesis</keyword>
<comment type="subunit">
    <text evidence="1">Forms a heterodimer with UbiU.</text>
</comment>
<dbReference type="Proteomes" id="UP000247689">
    <property type="component" value="Unassembled WGS sequence"/>
</dbReference>
<accession>A0A318D743</accession>
<gene>
    <name evidence="1" type="primary">ubiV</name>
    <name evidence="2" type="ORF">DL796_06050</name>
</gene>
<dbReference type="AlphaFoldDB" id="A0A318D743"/>
<evidence type="ECO:0000313" key="3">
    <source>
        <dbReference type="Proteomes" id="UP000247689"/>
    </source>
</evidence>
<evidence type="ECO:0000313" key="2">
    <source>
        <dbReference type="EMBL" id="PXF63014.1"/>
    </source>
</evidence>
<comment type="similarity">
    <text evidence="1">Belongs to the peptidase U32 family. UbiV subfamily.</text>
</comment>
<keyword evidence="1" id="KW-0479">Metal-binding</keyword>
<feature type="binding site" evidence="1">
    <location>
        <position position="189"/>
    </location>
    <ligand>
        <name>[4Fe-4S] cluster</name>
        <dbReference type="ChEBI" id="CHEBI:49883"/>
    </ligand>
</feature>
<keyword evidence="1" id="KW-0411">Iron-sulfur</keyword>
<dbReference type="GO" id="GO:0006744">
    <property type="term" value="P:ubiquinone biosynthetic process"/>
    <property type="evidence" value="ECO:0007669"/>
    <property type="project" value="UniProtKB-UniRule"/>
</dbReference>
<keyword evidence="3" id="KW-1185">Reference proteome</keyword>
<keyword evidence="1" id="KW-0408">Iron</keyword>
<feature type="binding site" evidence="1">
    <location>
        <position position="193"/>
    </location>
    <ligand>
        <name>[4Fe-4S] cluster</name>
        <dbReference type="ChEBI" id="CHEBI:49883"/>
    </ligand>
</feature>
<dbReference type="GO" id="GO:0051539">
    <property type="term" value="F:4 iron, 4 sulfur cluster binding"/>
    <property type="evidence" value="ECO:0007669"/>
    <property type="project" value="UniProtKB-UniRule"/>
</dbReference>
<organism evidence="2 3">
    <name type="scientific">Kangiella spongicola</name>
    <dbReference type="NCBI Taxonomy" id="796379"/>
    <lineage>
        <taxon>Bacteria</taxon>
        <taxon>Pseudomonadati</taxon>
        <taxon>Pseudomonadota</taxon>
        <taxon>Gammaproteobacteria</taxon>
        <taxon>Kangiellales</taxon>
        <taxon>Kangiellaceae</taxon>
        <taxon>Kangiella</taxon>
    </lineage>
</organism>
<comment type="pathway">
    <text evidence="1">Cofactor biosynthesis; ubiquinone biosynthesis.</text>
</comment>
<reference evidence="2 3" key="1">
    <citation type="submission" date="2018-05" db="EMBL/GenBank/DDBJ databases">
        <title>Kangiella spongicola genome sequence.</title>
        <authorList>
            <person name="Maclea K.S."/>
            <person name="Goen A.E."/>
            <person name="Kelley C."/>
            <person name="Underriner A."/>
            <person name="Silverwood T."/>
            <person name="Trachtenberg A.M."/>
        </authorList>
    </citation>
    <scope>NUCLEOTIDE SEQUENCE [LARGE SCALE GENOMIC DNA]</scope>
    <source>
        <strain evidence="2 3">ATCC BAA-2076</strain>
    </source>
</reference>
<comment type="caution">
    <text evidence="2">The sequence shown here is derived from an EMBL/GenBank/DDBJ whole genome shotgun (WGS) entry which is preliminary data.</text>
</comment>
<comment type="function">
    <text evidence="1">Required for O(2)-independent ubiquinone (coenzyme Q) biosynthesis. Together with UbiU, is essential for the C6-hydroxylation reaction in the oxygen-independent ubiquinone biosynthesis pathway.</text>
</comment>
<dbReference type="GO" id="GO:0046872">
    <property type="term" value="F:metal ion binding"/>
    <property type="evidence" value="ECO:0007669"/>
    <property type="project" value="UniProtKB-KW"/>
</dbReference>
<name>A0A318D743_9GAMM</name>
<sequence length="295" mass="33243">MKTSLAAVPYFWSKEQYSQFYSEVAQTDIDSVYLGETVCSKRRSMKLNDWLETAEKLVDAGKQVVFSSMTLLESESEIKYLKSLISKTDGLFEANDMSSVQLAHQANRPFASGNAINIYNEYTLQKLHKLGMTRWNVPVELGKDDISPLISPAKQLGIEIEYQVFGRMPLAYSARCFTARHHKLPKDNCQFKCSEDIEGILVNTREGDSFAQINGIQTQSAKVSNLLKHWQNLHQTGVDIARIVPVAPDSTIEVINSLTDAIKHNQAKPSYADNTREYCNGYWFQLAGLELIEAS</sequence>
<comment type="cofactor">
    <cofactor evidence="1">
        <name>[4Fe-4S] cluster</name>
        <dbReference type="ChEBI" id="CHEBI:49883"/>
    </cofactor>
</comment>
<keyword evidence="1" id="KW-0004">4Fe-4S</keyword>
<evidence type="ECO:0000256" key="1">
    <source>
        <dbReference type="HAMAP-Rule" id="MF_02233"/>
    </source>
</evidence>
<dbReference type="PANTHER" id="PTHR30217:SF11">
    <property type="entry name" value="UBIQUINONE BIOSYNTHESIS PROTEIN UBIV"/>
    <property type="match status" value="1"/>
</dbReference>
<dbReference type="Pfam" id="PF01136">
    <property type="entry name" value="Peptidase_U32"/>
    <property type="match status" value="1"/>
</dbReference>
<dbReference type="InterPro" id="IPR001539">
    <property type="entry name" value="Peptidase_U32"/>
</dbReference>
<dbReference type="OrthoDB" id="8523349at2"/>
<dbReference type="UniPathway" id="UPA00232"/>